<comment type="caution">
    <text evidence="1">The sequence shown here is derived from an EMBL/GenBank/DDBJ whole genome shotgun (WGS) entry which is preliminary data.</text>
</comment>
<protein>
    <submittedName>
        <fullName evidence="1">Uncharacterized protein</fullName>
    </submittedName>
</protein>
<dbReference type="Proteomes" id="UP000681027">
    <property type="component" value="Unassembled WGS sequence"/>
</dbReference>
<evidence type="ECO:0000313" key="2">
    <source>
        <dbReference type="Proteomes" id="UP000681027"/>
    </source>
</evidence>
<evidence type="ECO:0000313" key="1">
    <source>
        <dbReference type="EMBL" id="MBS4193212.1"/>
    </source>
</evidence>
<organism evidence="1 2">
    <name type="scientific">Cytobacillus citreus</name>
    <dbReference type="NCBI Taxonomy" id="2833586"/>
    <lineage>
        <taxon>Bacteria</taxon>
        <taxon>Bacillati</taxon>
        <taxon>Bacillota</taxon>
        <taxon>Bacilli</taxon>
        <taxon>Bacillales</taxon>
        <taxon>Bacillaceae</taxon>
        <taxon>Cytobacillus</taxon>
    </lineage>
</organism>
<accession>A0ABS5NZE4</accession>
<sequence>MTNGGSIDFSINRNLAEKFSMALKLNNESSKDVITRLMNQYVAETFSKVSNEATIQISGRAGDSSSPSIVEKKKENAKITNEMVASAYKYAKKVYFGEMTRQASKIAVSKASGMNEGSAQDYITDFLAMMEVIKKSF</sequence>
<reference evidence="1 2" key="1">
    <citation type="submission" date="2021-05" db="EMBL/GenBank/DDBJ databases">
        <title>Novel Bacillus species.</title>
        <authorList>
            <person name="Liu G."/>
        </authorList>
    </citation>
    <scope>NUCLEOTIDE SEQUENCE [LARGE SCALE GENOMIC DNA]</scope>
    <source>
        <strain evidence="1 2">FJAT-49705</strain>
    </source>
</reference>
<proteinExistence type="predicted"/>
<dbReference type="RefSeq" id="WP_213104645.1">
    <property type="nucleotide sequence ID" value="NZ_JAGYPM010000009.1"/>
</dbReference>
<keyword evidence="2" id="KW-1185">Reference proteome</keyword>
<dbReference type="EMBL" id="JAGYPM010000009">
    <property type="protein sequence ID" value="MBS4193212.1"/>
    <property type="molecule type" value="Genomic_DNA"/>
</dbReference>
<gene>
    <name evidence="1" type="ORF">KHA94_24270</name>
</gene>
<name>A0ABS5NZE4_9BACI</name>